<name>A0ACC0AER0_CATRO</name>
<dbReference type="Proteomes" id="UP001060085">
    <property type="component" value="Linkage Group LG06"/>
</dbReference>
<dbReference type="EMBL" id="CM044706">
    <property type="protein sequence ID" value="KAI5659119.1"/>
    <property type="molecule type" value="Genomic_DNA"/>
</dbReference>
<keyword evidence="2" id="KW-1185">Reference proteome</keyword>
<organism evidence="1 2">
    <name type="scientific">Catharanthus roseus</name>
    <name type="common">Madagascar periwinkle</name>
    <name type="synonym">Vinca rosea</name>
    <dbReference type="NCBI Taxonomy" id="4058"/>
    <lineage>
        <taxon>Eukaryota</taxon>
        <taxon>Viridiplantae</taxon>
        <taxon>Streptophyta</taxon>
        <taxon>Embryophyta</taxon>
        <taxon>Tracheophyta</taxon>
        <taxon>Spermatophyta</taxon>
        <taxon>Magnoliopsida</taxon>
        <taxon>eudicotyledons</taxon>
        <taxon>Gunneridae</taxon>
        <taxon>Pentapetalae</taxon>
        <taxon>asterids</taxon>
        <taxon>lamiids</taxon>
        <taxon>Gentianales</taxon>
        <taxon>Apocynaceae</taxon>
        <taxon>Rauvolfioideae</taxon>
        <taxon>Vinceae</taxon>
        <taxon>Catharanthinae</taxon>
        <taxon>Catharanthus</taxon>
    </lineage>
</organism>
<protein>
    <submittedName>
        <fullName evidence="1">Uncharacterized protein</fullName>
    </submittedName>
</protein>
<reference evidence="2" key="1">
    <citation type="journal article" date="2023" name="Nat. Plants">
        <title>Single-cell RNA sequencing provides a high-resolution roadmap for understanding the multicellular compartmentation of specialized metabolism.</title>
        <authorList>
            <person name="Sun S."/>
            <person name="Shen X."/>
            <person name="Li Y."/>
            <person name="Li Y."/>
            <person name="Wang S."/>
            <person name="Li R."/>
            <person name="Zhang H."/>
            <person name="Shen G."/>
            <person name="Guo B."/>
            <person name="Wei J."/>
            <person name="Xu J."/>
            <person name="St-Pierre B."/>
            <person name="Chen S."/>
            <person name="Sun C."/>
        </authorList>
    </citation>
    <scope>NUCLEOTIDE SEQUENCE [LARGE SCALE GENOMIC DNA]</scope>
</reference>
<proteinExistence type="predicted"/>
<comment type="caution">
    <text evidence="1">The sequence shown here is derived from an EMBL/GenBank/DDBJ whole genome shotgun (WGS) entry which is preliminary data.</text>
</comment>
<accession>A0ACC0AER0</accession>
<evidence type="ECO:0000313" key="1">
    <source>
        <dbReference type="EMBL" id="KAI5659119.1"/>
    </source>
</evidence>
<evidence type="ECO:0000313" key="2">
    <source>
        <dbReference type="Proteomes" id="UP001060085"/>
    </source>
</evidence>
<gene>
    <name evidence="1" type="ORF">M9H77_27912</name>
</gene>
<sequence length="609" mass="68839">MHRLIKRFISTSVTGTLLSNLDYYIANVKDLLLKGLNGKAVKLYAEHVHPVFPSHESAVFILPSIIKACAHSQTHKSLAHLLHSSTLKNGFDSECTVSNSLISHYSKFSDTKNAYKVFETMPQRDTISWSSMINCYIQNGMFLESIKLFKDMYECGFVPKPELIAAVLSACVQMENFDLGKSIHALVIVDQRLKSSVFLSTALVDLYFKCHDSIMAFRVFDRMEVRNEVSWTAMIAGFVADHEFSNAMGCFRAMQVENIKPNRATLMSILPAFADFSFLKHVKEMHGYAIRNYFDWDFRFSSALIHMYCEIGTELRAAKLIFERSPRKDIVMWSCMIKGYSRSENNAEEALNLFNEMQREGIQPNSITLLAVISACTILFSVHHSRGVHGYVVKSCLIADLNVQNSLISMYAKCGFLSDSVQIFEEMLLRDSISWSAIISAYSLYGYGKKALQLFHEMQLQGTKADGVTILEVLTACNHAGLIEEGKGVFNEAMEDDKINSSVEHYACYIDLLGKAGKLEDACDVVSQMAFEPSTKIWSCLVSACKFHGRLEVAQVLAQRLIKLEPENAAYYTLLSMIYAESDNWLAVEKVRRSMKQRKLLKNYGFSKI</sequence>